<evidence type="ECO:0000313" key="8">
    <source>
        <dbReference type="EMBL" id="OEO30545.1"/>
    </source>
</evidence>
<dbReference type="Pfam" id="PF00892">
    <property type="entry name" value="EamA"/>
    <property type="match status" value="2"/>
</dbReference>
<evidence type="ECO:0000256" key="4">
    <source>
        <dbReference type="ARBA" id="ARBA00022989"/>
    </source>
</evidence>
<feature type="domain" description="EamA" evidence="7">
    <location>
        <begin position="142"/>
        <end position="268"/>
    </location>
</feature>
<feature type="transmembrane region" description="Helical" evidence="6">
    <location>
        <begin position="229"/>
        <end position="248"/>
    </location>
</feature>
<feature type="transmembrane region" description="Helical" evidence="6">
    <location>
        <begin position="92"/>
        <end position="108"/>
    </location>
</feature>
<dbReference type="EMBL" id="LAJE02000198">
    <property type="protein sequence ID" value="OEO30545.1"/>
    <property type="molecule type" value="Genomic_DNA"/>
</dbReference>
<evidence type="ECO:0000313" key="9">
    <source>
        <dbReference type="Proteomes" id="UP000095463"/>
    </source>
</evidence>
<sequence>MALGVFAYTLFSVHDALVKAVILALPVVQILFVRSLVIVVICLVIGRKKLVLELIRSGNKPMLLLRAILTLAAWCMYYSAGRELQLAEMTTLYYFAPVLTIILAVIFLKEQLTLARVGASAIGFFGVLIACNPAGLTFGIPALMVLGAAFFWSVAMILMRTISKSESSMVLIFSLNLFYTLVMGLASIPFWTDMDPLQIAIVVATGIVGGTAQYVLVEAARLVPASVLGTVEYFALIWSFVFGFLFWGEQPAELVFLGAALVIAAGLVLAWSERRPRRQVVDAP</sequence>
<dbReference type="GO" id="GO:0016020">
    <property type="term" value="C:membrane"/>
    <property type="evidence" value="ECO:0007669"/>
    <property type="project" value="UniProtKB-SubCell"/>
</dbReference>
<accession>A0A1E5XPN9</accession>
<dbReference type="InterPro" id="IPR000620">
    <property type="entry name" value="EamA_dom"/>
</dbReference>
<protein>
    <recommendedName>
        <fullName evidence="7">EamA domain-containing protein</fullName>
    </recommendedName>
</protein>
<feature type="transmembrane region" description="Helical" evidence="6">
    <location>
        <begin position="197"/>
        <end position="217"/>
    </location>
</feature>
<keyword evidence="5 6" id="KW-0472">Membrane</keyword>
<feature type="transmembrane region" description="Helical" evidence="6">
    <location>
        <begin position="170"/>
        <end position="191"/>
    </location>
</feature>
<feature type="transmembrane region" description="Helical" evidence="6">
    <location>
        <begin position="63"/>
        <end position="80"/>
    </location>
</feature>
<dbReference type="SUPFAM" id="SSF103481">
    <property type="entry name" value="Multidrug resistance efflux transporter EmrE"/>
    <property type="match status" value="2"/>
</dbReference>
<feature type="transmembrane region" description="Helical" evidence="6">
    <location>
        <begin position="113"/>
        <end position="130"/>
    </location>
</feature>
<evidence type="ECO:0000256" key="6">
    <source>
        <dbReference type="SAM" id="Phobius"/>
    </source>
</evidence>
<proteinExistence type="inferred from homology"/>
<dbReference type="Proteomes" id="UP000095463">
    <property type="component" value="Unassembled WGS sequence"/>
</dbReference>
<feature type="transmembrane region" description="Helical" evidence="6">
    <location>
        <begin position="136"/>
        <end position="158"/>
    </location>
</feature>
<evidence type="ECO:0000256" key="3">
    <source>
        <dbReference type="ARBA" id="ARBA00022692"/>
    </source>
</evidence>
<dbReference type="InterPro" id="IPR037185">
    <property type="entry name" value="EmrE-like"/>
</dbReference>
<reference evidence="8 9" key="1">
    <citation type="journal article" date="2015" name="Genome Announc.">
        <title>Genome Assemblies of Three Soil-Associated Devosia species: D. insulae, D. limi, and D. soli.</title>
        <authorList>
            <person name="Hassan Y.I."/>
            <person name="Lepp D."/>
            <person name="Zhou T."/>
        </authorList>
    </citation>
    <scope>NUCLEOTIDE SEQUENCE [LARGE SCALE GENOMIC DNA]</scope>
    <source>
        <strain evidence="8 9">DS-56</strain>
    </source>
</reference>
<gene>
    <name evidence="8" type="ORF">VW23_020565</name>
</gene>
<evidence type="ECO:0000256" key="2">
    <source>
        <dbReference type="ARBA" id="ARBA00009853"/>
    </source>
</evidence>
<dbReference type="AlphaFoldDB" id="A0A1E5XPN9"/>
<dbReference type="PANTHER" id="PTHR22911:SF6">
    <property type="entry name" value="SOLUTE CARRIER FAMILY 35 MEMBER G1"/>
    <property type="match status" value="1"/>
</dbReference>
<feature type="transmembrane region" description="Helical" evidence="6">
    <location>
        <begin position="254"/>
        <end position="271"/>
    </location>
</feature>
<organism evidence="8 9">
    <name type="scientific">Devosia insulae DS-56</name>
    <dbReference type="NCBI Taxonomy" id="1116389"/>
    <lineage>
        <taxon>Bacteria</taxon>
        <taxon>Pseudomonadati</taxon>
        <taxon>Pseudomonadota</taxon>
        <taxon>Alphaproteobacteria</taxon>
        <taxon>Hyphomicrobiales</taxon>
        <taxon>Devosiaceae</taxon>
        <taxon>Devosia</taxon>
    </lineage>
</organism>
<comment type="subcellular location">
    <subcellularLocation>
        <location evidence="1">Membrane</location>
        <topology evidence="1">Multi-pass membrane protein</topology>
    </subcellularLocation>
</comment>
<comment type="caution">
    <text evidence="8">The sequence shown here is derived from an EMBL/GenBank/DDBJ whole genome shotgun (WGS) entry which is preliminary data.</text>
</comment>
<name>A0A1E5XPN9_9HYPH</name>
<evidence type="ECO:0000256" key="5">
    <source>
        <dbReference type="ARBA" id="ARBA00023136"/>
    </source>
</evidence>
<feature type="domain" description="EamA" evidence="7">
    <location>
        <begin position="3"/>
        <end position="129"/>
    </location>
</feature>
<evidence type="ECO:0000259" key="7">
    <source>
        <dbReference type="Pfam" id="PF00892"/>
    </source>
</evidence>
<comment type="similarity">
    <text evidence="2">Belongs to the drug/metabolite transporter (DMT) superfamily. 10 TMS drug/metabolite exporter (DME) (TC 2.A.7.3) family.</text>
</comment>
<feature type="transmembrane region" description="Helical" evidence="6">
    <location>
        <begin position="20"/>
        <end position="43"/>
    </location>
</feature>
<dbReference type="PANTHER" id="PTHR22911">
    <property type="entry name" value="ACYL-MALONYL CONDENSING ENZYME-RELATED"/>
    <property type="match status" value="1"/>
</dbReference>
<keyword evidence="3 6" id="KW-0812">Transmembrane</keyword>
<keyword evidence="9" id="KW-1185">Reference proteome</keyword>
<evidence type="ECO:0000256" key="1">
    <source>
        <dbReference type="ARBA" id="ARBA00004141"/>
    </source>
</evidence>
<keyword evidence="4 6" id="KW-1133">Transmembrane helix</keyword>